<feature type="compositionally biased region" description="Low complexity" evidence="1">
    <location>
        <begin position="140"/>
        <end position="152"/>
    </location>
</feature>
<dbReference type="AlphaFoldDB" id="A0A6A6P4X2"/>
<protein>
    <submittedName>
        <fullName evidence="2">Uncharacterized protein</fullName>
    </submittedName>
</protein>
<organism evidence="2 3">
    <name type="scientific">Lineolata rhizophorae</name>
    <dbReference type="NCBI Taxonomy" id="578093"/>
    <lineage>
        <taxon>Eukaryota</taxon>
        <taxon>Fungi</taxon>
        <taxon>Dikarya</taxon>
        <taxon>Ascomycota</taxon>
        <taxon>Pezizomycotina</taxon>
        <taxon>Dothideomycetes</taxon>
        <taxon>Dothideomycetes incertae sedis</taxon>
        <taxon>Lineolatales</taxon>
        <taxon>Lineolataceae</taxon>
        <taxon>Lineolata</taxon>
    </lineage>
</organism>
<dbReference type="OrthoDB" id="4140189at2759"/>
<dbReference type="EMBL" id="MU001676">
    <property type="protein sequence ID" value="KAF2458874.1"/>
    <property type="molecule type" value="Genomic_DNA"/>
</dbReference>
<feature type="compositionally biased region" description="Polar residues" evidence="1">
    <location>
        <begin position="188"/>
        <end position="210"/>
    </location>
</feature>
<feature type="compositionally biased region" description="Polar residues" evidence="1">
    <location>
        <begin position="112"/>
        <end position="129"/>
    </location>
</feature>
<keyword evidence="3" id="KW-1185">Reference proteome</keyword>
<feature type="compositionally biased region" description="Basic and acidic residues" evidence="1">
    <location>
        <begin position="215"/>
        <end position="227"/>
    </location>
</feature>
<feature type="compositionally biased region" description="Polar residues" evidence="1">
    <location>
        <begin position="161"/>
        <end position="180"/>
    </location>
</feature>
<reference evidence="2" key="1">
    <citation type="journal article" date="2020" name="Stud. Mycol.">
        <title>101 Dothideomycetes genomes: a test case for predicting lifestyles and emergence of pathogens.</title>
        <authorList>
            <person name="Haridas S."/>
            <person name="Albert R."/>
            <person name="Binder M."/>
            <person name="Bloem J."/>
            <person name="Labutti K."/>
            <person name="Salamov A."/>
            <person name="Andreopoulos B."/>
            <person name="Baker S."/>
            <person name="Barry K."/>
            <person name="Bills G."/>
            <person name="Bluhm B."/>
            <person name="Cannon C."/>
            <person name="Castanera R."/>
            <person name="Culley D."/>
            <person name="Daum C."/>
            <person name="Ezra D."/>
            <person name="Gonzalez J."/>
            <person name="Henrissat B."/>
            <person name="Kuo A."/>
            <person name="Liang C."/>
            <person name="Lipzen A."/>
            <person name="Lutzoni F."/>
            <person name="Magnuson J."/>
            <person name="Mondo S."/>
            <person name="Nolan M."/>
            <person name="Ohm R."/>
            <person name="Pangilinan J."/>
            <person name="Park H.-J."/>
            <person name="Ramirez L."/>
            <person name="Alfaro M."/>
            <person name="Sun H."/>
            <person name="Tritt A."/>
            <person name="Yoshinaga Y."/>
            <person name="Zwiers L.-H."/>
            <person name="Turgeon B."/>
            <person name="Goodwin S."/>
            <person name="Spatafora J."/>
            <person name="Crous P."/>
            <person name="Grigoriev I."/>
        </authorList>
    </citation>
    <scope>NUCLEOTIDE SEQUENCE</scope>
    <source>
        <strain evidence="2">ATCC 16933</strain>
    </source>
</reference>
<proteinExistence type="predicted"/>
<evidence type="ECO:0000313" key="3">
    <source>
        <dbReference type="Proteomes" id="UP000799766"/>
    </source>
</evidence>
<dbReference type="Proteomes" id="UP000799766">
    <property type="component" value="Unassembled WGS sequence"/>
</dbReference>
<sequence length="227" mass="23548">MTAPVSASELAKLFTDQFTEKLSSPGLADLFSSHLSTKLAGTTLDNSTLKLHVELLAYQYAIKLASEFPAKLVPNKNNAEVKTKDSTSRSSKVSNSTTNPQTPPAPKAEAVSTRTSSTMGINSKVSDGSMNDGVGGPVRSPSQASTSSAQPTYPNAAPTPGMSSSTNPVATNHSSATSQGPYDRPSSGIGSYQSGSDNSVKTANGSSSAPSVYDKAARADIRRSRRE</sequence>
<name>A0A6A6P4X2_9PEZI</name>
<evidence type="ECO:0000313" key="2">
    <source>
        <dbReference type="EMBL" id="KAF2458874.1"/>
    </source>
</evidence>
<evidence type="ECO:0000256" key="1">
    <source>
        <dbReference type="SAM" id="MobiDB-lite"/>
    </source>
</evidence>
<accession>A0A6A6P4X2</accession>
<gene>
    <name evidence="2" type="ORF">BDY21DRAFT_339110</name>
</gene>
<feature type="region of interest" description="Disordered" evidence="1">
    <location>
        <begin position="79"/>
        <end position="227"/>
    </location>
</feature>
<feature type="compositionally biased region" description="Low complexity" evidence="1">
    <location>
        <begin position="88"/>
        <end position="98"/>
    </location>
</feature>